<proteinExistence type="predicted"/>
<dbReference type="AlphaFoldDB" id="A0AAN6D799"/>
<dbReference type="GO" id="GO:0000492">
    <property type="term" value="P:box C/D snoRNP assembly"/>
    <property type="evidence" value="ECO:0007669"/>
    <property type="project" value="TreeGrafter"/>
</dbReference>
<gene>
    <name evidence="3" type="ORF">KL933_001293</name>
    <name evidence="4" type="ORF">KL946_001964</name>
</gene>
<dbReference type="EMBL" id="JAHLUH010000003">
    <property type="protein sequence ID" value="KAG7729067.1"/>
    <property type="molecule type" value="Genomic_DNA"/>
</dbReference>
<dbReference type="GO" id="GO:0070761">
    <property type="term" value="C:pre-snoRNP complex"/>
    <property type="evidence" value="ECO:0007669"/>
    <property type="project" value="TreeGrafter"/>
</dbReference>
<dbReference type="Proteomes" id="UP000697297">
    <property type="component" value="Unassembled WGS sequence"/>
</dbReference>
<evidence type="ECO:0000259" key="2">
    <source>
        <dbReference type="Pfam" id="PF25790"/>
    </source>
</evidence>
<evidence type="ECO:0000313" key="6">
    <source>
        <dbReference type="Proteomes" id="UP000738402"/>
    </source>
</evidence>
<sequence length="293" mass="33798">MTDCSGTSDLTSNSVSYKSKDQLSREDVQRDYNLLLRISRKVEVGKQEARCSKLLNRNSKHLNDRTKRQRRFLQAFSYYASKSGVHIIELPEGMVRKRLNRSYYDAQRDVCCWTIEWIIINSHFDKIGTILSHNNHENESLAKLLPNDIHSKMQKEFSAHLSSPEPATETRSLISISDNDPLASLLGVKEEEKQIKVSKLNLHYFLRSEVASDVFISLHEDMSLKTILKNRSVIEYPTIYLSLGPIIQEKIIVEPFMERNSDEDRACLPIEKATSSDDEPPEETSIRHQLDMK</sequence>
<feature type="domain" description="BCD1 alpha/beta" evidence="2">
    <location>
        <begin position="75"/>
        <end position="243"/>
    </location>
</feature>
<dbReference type="Proteomes" id="UP000738402">
    <property type="component" value="Unassembled WGS sequence"/>
</dbReference>
<accession>A0AAN6D799</accession>
<protein>
    <recommendedName>
        <fullName evidence="2">BCD1 alpha/beta domain-containing protein</fullName>
    </recommendedName>
</protein>
<evidence type="ECO:0000313" key="3">
    <source>
        <dbReference type="EMBL" id="KAG7729067.1"/>
    </source>
</evidence>
<evidence type="ECO:0000313" key="5">
    <source>
        <dbReference type="Proteomes" id="UP000697297"/>
    </source>
</evidence>
<organism evidence="3 6">
    <name type="scientific">Ogataea haglerorum</name>
    <dbReference type="NCBI Taxonomy" id="1937702"/>
    <lineage>
        <taxon>Eukaryota</taxon>
        <taxon>Fungi</taxon>
        <taxon>Dikarya</taxon>
        <taxon>Ascomycota</taxon>
        <taxon>Saccharomycotina</taxon>
        <taxon>Pichiomycetes</taxon>
        <taxon>Pichiales</taxon>
        <taxon>Pichiaceae</taxon>
        <taxon>Ogataea</taxon>
    </lineage>
</organism>
<dbReference type="GO" id="GO:0005634">
    <property type="term" value="C:nucleus"/>
    <property type="evidence" value="ECO:0007669"/>
    <property type="project" value="TreeGrafter"/>
</dbReference>
<keyword evidence="5" id="KW-1185">Reference proteome</keyword>
<dbReference type="EMBL" id="JAHLUN010000004">
    <property type="protein sequence ID" value="KAG7766776.1"/>
    <property type="molecule type" value="Genomic_DNA"/>
</dbReference>
<name>A0AAN6D799_9ASCO</name>
<feature type="compositionally biased region" description="Basic and acidic residues" evidence="1">
    <location>
        <begin position="284"/>
        <end position="293"/>
    </location>
</feature>
<comment type="caution">
    <text evidence="3">The sequence shown here is derived from an EMBL/GenBank/DDBJ whole genome shotgun (WGS) entry which is preliminary data.</text>
</comment>
<evidence type="ECO:0000313" key="4">
    <source>
        <dbReference type="EMBL" id="KAG7766776.1"/>
    </source>
</evidence>
<dbReference type="PANTHER" id="PTHR13483:SF11">
    <property type="entry name" value="ZINC FINGER HIT DOMAIN-CONTAINING PROTEIN 3"/>
    <property type="match status" value="1"/>
</dbReference>
<feature type="region of interest" description="Disordered" evidence="1">
    <location>
        <begin position="270"/>
        <end position="293"/>
    </location>
</feature>
<dbReference type="Pfam" id="PF25790">
    <property type="entry name" value="BCD1"/>
    <property type="match status" value="1"/>
</dbReference>
<dbReference type="InterPro" id="IPR057721">
    <property type="entry name" value="BCD1_alpha/beta"/>
</dbReference>
<dbReference type="GO" id="GO:0048254">
    <property type="term" value="P:snoRNA localization"/>
    <property type="evidence" value="ECO:0007669"/>
    <property type="project" value="TreeGrafter"/>
</dbReference>
<evidence type="ECO:0000256" key="1">
    <source>
        <dbReference type="SAM" id="MobiDB-lite"/>
    </source>
</evidence>
<dbReference type="PANTHER" id="PTHR13483">
    <property type="entry name" value="BOX C_D SNORNA PROTEIN 1-RELATED"/>
    <property type="match status" value="1"/>
</dbReference>
<reference evidence="3 5" key="1">
    <citation type="journal article" date="2021" name="G3 (Bethesda)">
        <title>Genomic diversity, chromosomal rearrangements, and interspecies hybridization in the ogataea polymorpha species complex.</title>
        <authorList>
            <person name="Hanson S.J."/>
            <person name="Cinneide E.O."/>
            <person name="Salzberg L.I."/>
            <person name="Wolfe K.H."/>
            <person name="McGowan J."/>
            <person name="Fitzpatrick D.A."/>
            <person name="Matlin K."/>
        </authorList>
    </citation>
    <scope>NUCLEOTIDE SEQUENCE</scope>
    <source>
        <strain evidence="4">81-436-3</strain>
        <strain evidence="3">83-405-1</strain>
    </source>
</reference>
<dbReference type="InterPro" id="IPR051639">
    <property type="entry name" value="BCD1"/>
</dbReference>
<dbReference type="GO" id="GO:0000463">
    <property type="term" value="P:maturation of LSU-rRNA from tricistronic rRNA transcript (SSU-rRNA, 5.8S rRNA, LSU-rRNA)"/>
    <property type="evidence" value="ECO:0007669"/>
    <property type="project" value="TreeGrafter"/>
</dbReference>